<evidence type="ECO:0008006" key="5">
    <source>
        <dbReference type="Google" id="ProtNLM"/>
    </source>
</evidence>
<dbReference type="InterPro" id="IPR036278">
    <property type="entry name" value="Sialidase_sf"/>
</dbReference>
<evidence type="ECO:0000313" key="3">
    <source>
        <dbReference type="EMBL" id="SCG48301.1"/>
    </source>
</evidence>
<sequence>MPLPRPRSVLIVAAGVAVLLAACRSAPEEPPAPVPVRPAWRAVELPLPPGPAGRPLLRDAAHCAGRWYAVGGLVDPAGETRPAAWSSPDGVTWAALPMRPQTFYGRQHVLYAVACRDGGMAALGAKTGGVHGNPRTGSWVWRPGGPVREVPAAFELFGGPRAVSASRLAAGPGGWLIAGARTDGAAVWTSPDAGGFVVREGVAELAGDARGRTAASDAVALGSGWLVVGSLLPAGGTALTPLAWSSADGRSWRRVALPAEAGGSAQPTEAGGSAQPTDGGGVAERVVLCDGAPTAVGPVRDGFAVWRSPTGGSGGWRRVGGFGAVGPGVSSVTGLVAAGGRLVAVTGDGADRRLWISGDGGVSWRPVIVPTPVPARGDAALAVAAGADGLLAVADDGKASRAWWTALPSVDE</sequence>
<proteinExistence type="predicted"/>
<protein>
    <recommendedName>
        <fullName evidence="5">BNR repeat-like domain-containing protein</fullName>
    </recommendedName>
</protein>
<dbReference type="Proteomes" id="UP000199360">
    <property type="component" value="Unassembled WGS sequence"/>
</dbReference>
<feature type="chain" id="PRO_5038835825" description="BNR repeat-like domain-containing protein" evidence="2">
    <location>
        <begin position="22"/>
        <end position="412"/>
    </location>
</feature>
<dbReference type="RefSeq" id="WP_091059867.1">
    <property type="nucleotide sequence ID" value="NZ_FMDM01000003.1"/>
</dbReference>
<organism evidence="3 4">
    <name type="scientific">Micromonospora humi</name>
    <dbReference type="NCBI Taxonomy" id="745366"/>
    <lineage>
        <taxon>Bacteria</taxon>
        <taxon>Bacillati</taxon>
        <taxon>Actinomycetota</taxon>
        <taxon>Actinomycetes</taxon>
        <taxon>Micromonosporales</taxon>
        <taxon>Micromonosporaceae</taxon>
        <taxon>Micromonospora</taxon>
    </lineage>
</organism>
<dbReference type="SUPFAM" id="SSF50939">
    <property type="entry name" value="Sialidases"/>
    <property type="match status" value="1"/>
</dbReference>
<keyword evidence="2" id="KW-0732">Signal</keyword>
<accession>A0A1C5HRQ7</accession>
<dbReference type="EMBL" id="FMDM01000003">
    <property type="protein sequence ID" value="SCG48301.1"/>
    <property type="molecule type" value="Genomic_DNA"/>
</dbReference>
<dbReference type="PROSITE" id="PS51257">
    <property type="entry name" value="PROKAR_LIPOPROTEIN"/>
    <property type="match status" value="1"/>
</dbReference>
<dbReference type="AlphaFoldDB" id="A0A1C5HRQ7"/>
<reference evidence="4" key="1">
    <citation type="submission" date="2016-06" db="EMBL/GenBank/DDBJ databases">
        <authorList>
            <person name="Varghese N."/>
            <person name="Submissions Spin"/>
        </authorList>
    </citation>
    <scope>NUCLEOTIDE SEQUENCE [LARGE SCALE GENOMIC DNA]</scope>
    <source>
        <strain evidence="4">DSM 45647</strain>
    </source>
</reference>
<gene>
    <name evidence="3" type="ORF">GA0070213_103445</name>
</gene>
<dbReference type="STRING" id="745366.GA0070213_103445"/>
<evidence type="ECO:0000256" key="1">
    <source>
        <dbReference type="SAM" id="MobiDB-lite"/>
    </source>
</evidence>
<name>A0A1C5HRQ7_9ACTN</name>
<evidence type="ECO:0000313" key="4">
    <source>
        <dbReference type="Proteomes" id="UP000199360"/>
    </source>
</evidence>
<dbReference type="OrthoDB" id="4894058at2"/>
<evidence type="ECO:0000256" key="2">
    <source>
        <dbReference type="SAM" id="SignalP"/>
    </source>
</evidence>
<feature type="region of interest" description="Disordered" evidence="1">
    <location>
        <begin position="260"/>
        <end position="281"/>
    </location>
</feature>
<keyword evidence="4" id="KW-1185">Reference proteome</keyword>
<feature type="signal peptide" evidence="2">
    <location>
        <begin position="1"/>
        <end position="21"/>
    </location>
</feature>